<evidence type="ECO:0000313" key="3">
    <source>
        <dbReference type="EMBL" id="MBK1827474.1"/>
    </source>
</evidence>
<evidence type="ECO:0000259" key="2">
    <source>
        <dbReference type="Pfam" id="PF14240"/>
    </source>
</evidence>
<organism evidence="3 4">
    <name type="scientific">Haloferula rosea</name>
    <dbReference type="NCBI Taxonomy" id="490093"/>
    <lineage>
        <taxon>Bacteria</taxon>
        <taxon>Pseudomonadati</taxon>
        <taxon>Verrucomicrobiota</taxon>
        <taxon>Verrucomicrobiia</taxon>
        <taxon>Verrucomicrobiales</taxon>
        <taxon>Verrucomicrobiaceae</taxon>
        <taxon>Haloferula</taxon>
    </lineage>
</organism>
<accession>A0A934R936</accession>
<protein>
    <submittedName>
        <fullName evidence="3">YHYH protein</fullName>
    </submittedName>
</protein>
<feature type="compositionally biased region" description="Gly residues" evidence="1">
    <location>
        <begin position="291"/>
        <end position="302"/>
    </location>
</feature>
<evidence type="ECO:0000256" key="1">
    <source>
        <dbReference type="SAM" id="MobiDB-lite"/>
    </source>
</evidence>
<evidence type="ECO:0000313" key="4">
    <source>
        <dbReference type="Proteomes" id="UP000658278"/>
    </source>
</evidence>
<comment type="caution">
    <text evidence="3">The sequence shown here is derived from an EMBL/GenBank/DDBJ whole genome shotgun (WGS) entry which is preliminary data.</text>
</comment>
<feature type="region of interest" description="Disordered" evidence="1">
    <location>
        <begin position="59"/>
        <end position="87"/>
    </location>
</feature>
<dbReference type="Pfam" id="PF14240">
    <property type="entry name" value="YHYH"/>
    <property type="match status" value="1"/>
</dbReference>
<feature type="domain" description="YHYH" evidence="2">
    <location>
        <begin position="84"/>
        <end position="280"/>
    </location>
</feature>
<name>A0A934R936_9BACT</name>
<dbReference type="Proteomes" id="UP000658278">
    <property type="component" value="Unassembled WGS sequence"/>
</dbReference>
<sequence length="325" mass="35252">MKHAFLLPLLVLPALAHPDHPPSVHGEDLGLQKAHEEVSATNQVSIRIEGDLRIIESNGIPDHETGKFPGRGNPHAVREQSSSLSVPLKPKVAEEPIALTRQPFGVALNGVLFDPGTAEFYRNDRSSEWNYEALSGEINLGLDEHHAHVQPNGAYHYHGLPTGLLDKLAGNEKGMVQIGWAADGFPIYGLYGYKDPKDAASEVVELKSSYQLKEGKREGGAGTPRGEYDGTFTLDYEYRQGIGDLDECNGREGVTPEFPDGTYYYVLTADYPFIPRMFRGTPDESFERKGPGPGGHPGGTGGERPHPPMGPRSGGSRGPGGPPRR</sequence>
<keyword evidence="4" id="KW-1185">Reference proteome</keyword>
<feature type="compositionally biased region" description="Basic and acidic residues" evidence="1">
    <location>
        <begin position="281"/>
        <end position="290"/>
    </location>
</feature>
<feature type="region of interest" description="Disordered" evidence="1">
    <location>
        <begin position="278"/>
        <end position="325"/>
    </location>
</feature>
<dbReference type="EMBL" id="JAENII010000007">
    <property type="protein sequence ID" value="MBK1827474.1"/>
    <property type="molecule type" value="Genomic_DNA"/>
</dbReference>
<reference evidence="3" key="1">
    <citation type="submission" date="2021-01" db="EMBL/GenBank/DDBJ databases">
        <title>Modified the classification status of verrucomicrobia.</title>
        <authorList>
            <person name="Feng X."/>
        </authorList>
    </citation>
    <scope>NUCLEOTIDE SEQUENCE</scope>
    <source>
        <strain evidence="3">KCTC 22201</strain>
    </source>
</reference>
<dbReference type="RefSeq" id="WP_200278955.1">
    <property type="nucleotide sequence ID" value="NZ_JAENII010000007.1"/>
</dbReference>
<gene>
    <name evidence="3" type="ORF">JIN81_10610</name>
</gene>
<dbReference type="InterPro" id="IPR025924">
    <property type="entry name" value="YHYH_dom"/>
</dbReference>
<proteinExistence type="predicted"/>
<dbReference type="AlphaFoldDB" id="A0A934R936"/>